<dbReference type="InterPro" id="IPR029056">
    <property type="entry name" value="Ribokinase-like"/>
</dbReference>
<keyword evidence="9" id="KW-0418">Kinase</keyword>
<dbReference type="Gene3D" id="3.20.20.70">
    <property type="entry name" value="Aldolase class I"/>
    <property type="match status" value="1"/>
</dbReference>
<dbReference type="InterPro" id="IPR036206">
    <property type="entry name" value="ThiamineP_synth_sf"/>
</dbReference>
<dbReference type="FunFam" id="3.20.20.70:FF:000104">
    <property type="entry name" value="Thiamine biosynthetic bifunctional enzyme"/>
    <property type="match status" value="1"/>
</dbReference>
<evidence type="ECO:0000256" key="3">
    <source>
        <dbReference type="ARBA" id="ARBA00003814"/>
    </source>
</evidence>
<dbReference type="GO" id="GO:0009229">
    <property type="term" value="P:thiamine diphosphate biosynthetic process"/>
    <property type="evidence" value="ECO:0007669"/>
    <property type="project" value="UniProtKB-UniPathway"/>
</dbReference>
<protein>
    <recommendedName>
        <fullName evidence="18">Thiamine phosphate synthase/TenI domain-containing protein</fullName>
    </recommendedName>
</protein>
<dbReference type="GO" id="GO:0009228">
    <property type="term" value="P:thiamine biosynthetic process"/>
    <property type="evidence" value="ECO:0007669"/>
    <property type="project" value="UniProtKB-KW"/>
</dbReference>
<dbReference type="SUPFAM" id="SSF53613">
    <property type="entry name" value="Ribokinase-like"/>
    <property type="match status" value="1"/>
</dbReference>
<comment type="function">
    <text evidence="3">Condenses 4-methyl-5-(beta-hydroxyethyl)thiazole monophosphate (THZ-P) and 2-methyl-4-amino-5-hydroxymethyl pyrimidine pyrophosphate (HMP-PP) to form thiamine monophosphate (TMP).</text>
</comment>
<comment type="catalytic activity">
    <reaction evidence="13">
        <text>4-methyl-5-(2-phosphooxyethyl)-thiazole + 4-amino-2-methyl-5-(diphosphooxymethyl)pyrimidine + H(+) = thiamine phosphate + diphosphate</text>
        <dbReference type="Rhea" id="RHEA:22328"/>
        <dbReference type="ChEBI" id="CHEBI:15378"/>
        <dbReference type="ChEBI" id="CHEBI:33019"/>
        <dbReference type="ChEBI" id="CHEBI:37575"/>
        <dbReference type="ChEBI" id="CHEBI:57841"/>
        <dbReference type="ChEBI" id="CHEBI:58296"/>
        <dbReference type="EC" id="2.5.1.3"/>
    </reaction>
</comment>
<dbReference type="GO" id="GO:0004789">
    <property type="term" value="F:thiamine-phosphate diphosphorylase activity"/>
    <property type="evidence" value="ECO:0007669"/>
    <property type="project" value="UniProtKB-EC"/>
</dbReference>
<evidence type="ECO:0000256" key="1">
    <source>
        <dbReference type="ARBA" id="ARBA00001771"/>
    </source>
</evidence>
<dbReference type="Pfam" id="PF02581">
    <property type="entry name" value="TMP-TENI"/>
    <property type="match status" value="1"/>
</dbReference>
<comment type="pathway">
    <text evidence="5">Cofactor biosynthesis; thiamine diphosphate biosynthesis; thiamine phosphate from 4-amino-2-methyl-5-diphosphomethylpyrimidine and 4-methyl-5-(2-phosphoethyl)-thiazole: step 1/1.</text>
</comment>
<evidence type="ECO:0000256" key="16">
    <source>
        <dbReference type="ARBA" id="ARBA00061146"/>
    </source>
</evidence>
<dbReference type="InterPro" id="IPR000417">
    <property type="entry name" value="Hyethyz_kinase"/>
</dbReference>
<keyword evidence="10" id="KW-0067">ATP-binding</keyword>
<dbReference type="HAMAP" id="MF_00097">
    <property type="entry name" value="TMP_synthase"/>
    <property type="match status" value="1"/>
</dbReference>
<evidence type="ECO:0000256" key="15">
    <source>
        <dbReference type="ARBA" id="ARBA00047883"/>
    </source>
</evidence>
<comment type="catalytic activity">
    <reaction evidence="15">
        <text>2-[(2R,5Z)-2-carboxy-4-methylthiazol-5(2H)-ylidene]ethyl phosphate + 4-amino-2-methyl-5-(diphosphooxymethyl)pyrimidine + 2 H(+) = thiamine phosphate + CO2 + diphosphate</text>
        <dbReference type="Rhea" id="RHEA:47844"/>
        <dbReference type="ChEBI" id="CHEBI:15378"/>
        <dbReference type="ChEBI" id="CHEBI:16526"/>
        <dbReference type="ChEBI" id="CHEBI:33019"/>
        <dbReference type="ChEBI" id="CHEBI:37575"/>
        <dbReference type="ChEBI" id="CHEBI:57841"/>
        <dbReference type="ChEBI" id="CHEBI:62899"/>
        <dbReference type="EC" id="2.5.1.3"/>
    </reaction>
</comment>
<evidence type="ECO:0000256" key="13">
    <source>
        <dbReference type="ARBA" id="ARBA00047334"/>
    </source>
</evidence>
<gene>
    <name evidence="19" type="ORF">PhCBS80983_g01159</name>
</gene>
<evidence type="ECO:0000256" key="10">
    <source>
        <dbReference type="ARBA" id="ARBA00022840"/>
    </source>
</evidence>
<dbReference type="CDD" id="cd01170">
    <property type="entry name" value="THZ_kinase"/>
    <property type="match status" value="1"/>
</dbReference>
<name>A0A507EDU7_9FUNG</name>
<sequence length="512" mass="53715">MSKPSFDLSLYLVTDQSLLPKGKDLAEVLEAAIEGGVTLVQLREKTLDTRSFVETAQRILKICRAANVPLLINDRLDVALAIDADGVHLGQSDMPAATARKLLGPNKIVGVTVETIDQALLAVKDGADYLGTAAIFATNTKKHPDSFKPLDFEGVREILTAVAHVRIPVTTIGGINLQNVEDVLSKTVLTDGSGYRLQGVAVVSAIIAQSDPKAASAALLAKIRPLTTSSPSKSLSGADAAASILVEQVADAFNLLRAKKPLIHNITNYVVMNDTANVILQTGGLPVMAHSNEEVADITAVSQALVINIGTLSPQWIDGMKIAGKKANEVAIPIVLDPVGAGFTPFRKKTCMELIHELDITIIKGNAGEIGAIAGMEGLEMRGVESVGTMEDPEQAVRALAHDLKLCVAMSGAVDVISDGTRTVSIKNGNEWLGTLTGTGCSTTAMIACFAGVVKDPLVAAVGGLLCMGIAAEVAVKQNANGPGSFKVALHDSIFRLTDEVIREKARLTVTN</sequence>
<evidence type="ECO:0000256" key="2">
    <source>
        <dbReference type="ARBA" id="ARBA00001946"/>
    </source>
</evidence>
<evidence type="ECO:0000256" key="8">
    <source>
        <dbReference type="ARBA" id="ARBA00022741"/>
    </source>
</evidence>
<dbReference type="InterPro" id="IPR013785">
    <property type="entry name" value="Aldolase_TIM"/>
</dbReference>
<evidence type="ECO:0000256" key="14">
    <source>
        <dbReference type="ARBA" id="ARBA00047851"/>
    </source>
</evidence>
<dbReference type="AlphaFoldDB" id="A0A507EDU7"/>
<comment type="similarity">
    <text evidence="17">In the N-terminal section; belongs to the thiamine-phosphate synthase family.</text>
</comment>
<keyword evidence="20" id="KW-1185">Reference proteome</keyword>
<dbReference type="STRING" id="109895.A0A507EDU7"/>
<dbReference type="Gene3D" id="3.40.1190.20">
    <property type="match status" value="1"/>
</dbReference>
<dbReference type="GO" id="GO:0005524">
    <property type="term" value="F:ATP binding"/>
    <property type="evidence" value="ECO:0007669"/>
    <property type="project" value="UniProtKB-KW"/>
</dbReference>
<dbReference type="PRINTS" id="PR01099">
    <property type="entry name" value="HYETHTZKNASE"/>
</dbReference>
<comment type="similarity">
    <text evidence="16">In the C-terminal section; belongs to the Thz kinase family.</text>
</comment>
<evidence type="ECO:0000256" key="9">
    <source>
        <dbReference type="ARBA" id="ARBA00022777"/>
    </source>
</evidence>
<keyword evidence="11" id="KW-0460">Magnesium</keyword>
<evidence type="ECO:0000259" key="18">
    <source>
        <dbReference type="Pfam" id="PF02581"/>
    </source>
</evidence>
<proteinExistence type="inferred from homology"/>
<dbReference type="EMBL" id="QEAQ01000008">
    <property type="protein sequence ID" value="TPX61310.1"/>
    <property type="molecule type" value="Genomic_DNA"/>
</dbReference>
<dbReference type="Proteomes" id="UP000318582">
    <property type="component" value="Unassembled WGS sequence"/>
</dbReference>
<comment type="caution">
    <text evidence="19">The sequence shown here is derived from an EMBL/GenBank/DDBJ whole genome shotgun (WGS) entry which is preliminary data.</text>
</comment>
<evidence type="ECO:0000256" key="12">
    <source>
        <dbReference type="ARBA" id="ARBA00022977"/>
    </source>
</evidence>
<dbReference type="Pfam" id="PF02110">
    <property type="entry name" value="HK"/>
    <property type="match status" value="1"/>
</dbReference>
<feature type="domain" description="Thiamine phosphate synthase/TenI" evidence="18">
    <location>
        <begin position="10"/>
        <end position="206"/>
    </location>
</feature>
<dbReference type="UniPathway" id="UPA00060">
    <property type="reaction ID" value="UER00139"/>
</dbReference>
<dbReference type="PANTHER" id="PTHR20857">
    <property type="entry name" value="THIAMINE-PHOSPHATE PYROPHOSPHORYLASE"/>
    <property type="match status" value="1"/>
</dbReference>
<reference evidence="19 20" key="1">
    <citation type="journal article" date="2019" name="Sci. Rep.">
        <title>Comparative genomics of chytrid fungi reveal insights into the obligate biotrophic and pathogenic lifestyle of Synchytrium endobioticum.</title>
        <authorList>
            <person name="van de Vossenberg B.T.L.H."/>
            <person name="Warris S."/>
            <person name="Nguyen H.D.T."/>
            <person name="van Gent-Pelzer M.P.E."/>
            <person name="Joly D.L."/>
            <person name="van de Geest H.C."/>
            <person name="Bonants P.J.M."/>
            <person name="Smith D.S."/>
            <person name="Levesque C.A."/>
            <person name="van der Lee T.A.J."/>
        </authorList>
    </citation>
    <scope>NUCLEOTIDE SEQUENCE [LARGE SCALE GENOMIC DNA]</scope>
    <source>
        <strain evidence="19 20">CBS 809.83</strain>
    </source>
</reference>
<dbReference type="CDD" id="cd00564">
    <property type="entry name" value="TMP_TenI"/>
    <property type="match status" value="1"/>
</dbReference>
<dbReference type="GO" id="GO:0004417">
    <property type="term" value="F:hydroxyethylthiazole kinase activity"/>
    <property type="evidence" value="ECO:0007669"/>
    <property type="project" value="UniProtKB-EC"/>
</dbReference>
<evidence type="ECO:0000256" key="5">
    <source>
        <dbReference type="ARBA" id="ARBA00005165"/>
    </source>
</evidence>
<dbReference type="NCBIfam" id="NF006830">
    <property type="entry name" value="PRK09355.1"/>
    <property type="match status" value="1"/>
</dbReference>
<evidence type="ECO:0000256" key="11">
    <source>
        <dbReference type="ARBA" id="ARBA00022842"/>
    </source>
</evidence>
<dbReference type="InterPro" id="IPR022998">
    <property type="entry name" value="ThiamineP_synth_TenI"/>
</dbReference>
<evidence type="ECO:0000256" key="7">
    <source>
        <dbReference type="ARBA" id="ARBA00022723"/>
    </source>
</evidence>
<comment type="pathway">
    <text evidence="4">Cofactor biosynthesis; thiamine diphosphate biosynthesis; 4-methyl-5-(2-phosphoethyl)-thiazole from 5-(2-hydroxyethyl)-4-methylthiazole: step 1/1.</text>
</comment>
<comment type="catalytic activity">
    <reaction evidence="14">
        <text>2-(2-carboxy-4-methylthiazol-5-yl)ethyl phosphate + 4-amino-2-methyl-5-(diphosphooxymethyl)pyrimidine + 2 H(+) = thiamine phosphate + CO2 + diphosphate</text>
        <dbReference type="Rhea" id="RHEA:47848"/>
        <dbReference type="ChEBI" id="CHEBI:15378"/>
        <dbReference type="ChEBI" id="CHEBI:16526"/>
        <dbReference type="ChEBI" id="CHEBI:33019"/>
        <dbReference type="ChEBI" id="CHEBI:37575"/>
        <dbReference type="ChEBI" id="CHEBI:57841"/>
        <dbReference type="ChEBI" id="CHEBI:62890"/>
        <dbReference type="EC" id="2.5.1.3"/>
    </reaction>
</comment>
<evidence type="ECO:0000313" key="19">
    <source>
        <dbReference type="EMBL" id="TPX61310.1"/>
    </source>
</evidence>
<keyword evidence="7" id="KW-0479">Metal-binding</keyword>
<keyword evidence="8" id="KW-0547">Nucleotide-binding</keyword>
<dbReference type="NCBIfam" id="TIGR00694">
    <property type="entry name" value="thiM"/>
    <property type="match status" value="1"/>
</dbReference>
<evidence type="ECO:0000256" key="4">
    <source>
        <dbReference type="ARBA" id="ARBA00004868"/>
    </source>
</evidence>
<comment type="catalytic activity">
    <reaction evidence="1">
        <text>5-(2-hydroxyethyl)-4-methylthiazole + ATP = 4-methyl-5-(2-phosphooxyethyl)-thiazole + ADP + H(+)</text>
        <dbReference type="Rhea" id="RHEA:24212"/>
        <dbReference type="ChEBI" id="CHEBI:15378"/>
        <dbReference type="ChEBI" id="CHEBI:17957"/>
        <dbReference type="ChEBI" id="CHEBI:30616"/>
        <dbReference type="ChEBI" id="CHEBI:58296"/>
        <dbReference type="ChEBI" id="CHEBI:456216"/>
        <dbReference type="EC" id="2.7.1.50"/>
    </reaction>
</comment>
<evidence type="ECO:0000313" key="20">
    <source>
        <dbReference type="Proteomes" id="UP000318582"/>
    </source>
</evidence>
<dbReference type="GO" id="GO:0005737">
    <property type="term" value="C:cytoplasm"/>
    <property type="evidence" value="ECO:0007669"/>
    <property type="project" value="TreeGrafter"/>
</dbReference>
<organism evidence="19 20">
    <name type="scientific">Powellomyces hirtus</name>
    <dbReference type="NCBI Taxonomy" id="109895"/>
    <lineage>
        <taxon>Eukaryota</taxon>
        <taxon>Fungi</taxon>
        <taxon>Fungi incertae sedis</taxon>
        <taxon>Chytridiomycota</taxon>
        <taxon>Chytridiomycota incertae sedis</taxon>
        <taxon>Chytridiomycetes</taxon>
        <taxon>Spizellomycetales</taxon>
        <taxon>Powellomycetaceae</taxon>
        <taxon>Powellomyces</taxon>
    </lineage>
</organism>
<accession>A0A507EDU7</accession>
<dbReference type="HAMAP" id="MF_00228">
    <property type="entry name" value="Thz_kinase"/>
    <property type="match status" value="1"/>
</dbReference>
<dbReference type="PANTHER" id="PTHR20857:SF23">
    <property type="entry name" value="THIAMINE BIOSYNTHETIC BIFUNCTIONAL ENZYME"/>
    <property type="match status" value="1"/>
</dbReference>
<keyword evidence="6" id="KW-0808">Transferase</keyword>
<dbReference type="SUPFAM" id="SSF51391">
    <property type="entry name" value="Thiamin phosphate synthase"/>
    <property type="match status" value="1"/>
</dbReference>
<dbReference type="GO" id="GO:0000287">
    <property type="term" value="F:magnesium ion binding"/>
    <property type="evidence" value="ECO:0007669"/>
    <property type="project" value="InterPro"/>
</dbReference>
<evidence type="ECO:0000256" key="6">
    <source>
        <dbReference type="ARBA" id="ARBA00022679"/>
    </source>
</evidence>
<dbReference type="NCBIfam" id="TIGR00693">
    <property type="entry name" value="thiE"/>
    <property type="match status" value="1"/>
</dbReference>
<evidence type="ECO:0000256" key="17">
    <source>
        <dbReference type="ARBA" id="ARBA00061283"/>
    </source>
</evidence>
<comment type="cofactor">
    <cofactor evidence="2">
        <name>Mg(2+)</name>
        <dbReference type="ChEBI" id="CHEBI:18420"/>
    </cofactor>
</comment>
<keyword evidence="12" id="KW-0784">Thiamine biosynthesis</keyword>
<dbReference type="InterPro" id="IPR034291">
    <property type="entry name" value="TMP_synthase"/>
</dbReference>